<dbReference type="PANTHER" id="PTHR36195:SF4">
    <property type="entry name" value="DOMAIN PROTEIN, PUTATIVE (AFU_ORTHOLOGUE AFUA_5G01990)-RELATED"/>
    <property type="match status" value="1"/>
</dbReference>
<gene>
    <name evidence="1" type="ORF">GCM10007036_17830</name>
</gene>
<proteinExistence type="predicted"/>
<keyword evidence="2" id="KW-1185">Reference proteome</keyword>
<dbReference type="AlphaFoldDB" id="A0A917I6K5"/>
<dbReference type="SUPFAM" id="SSF56634">
    <property type="entry name" value="Heme-dependent catalase-like"/>
    <property type="match status" value="1"/>
</dbReference>
<reference evidence="1" key="2">
    <citation type="submission" date="2020-09" db="EMBL/GenBank/DDBJ databases">
        <authorList>
            <person name="Sun Q."/>
            <person name="Zhou Y."/>
        </authorList>
    </citation>
    <scope>NUCLEOTIDE SEQUENCE</scope>
    <source>
        <strain evidence="1">CGMCC 1.12214</strain>
    </source>
</reference>
<dbReference type="RefSeq" id="WP_188517276.1">
    <property type="nucleotide sequence ID" value="NZ_BMES01000001.1"/>
</dbReference>
<dbReference type="EMBL" id="BMES01000001">
    <property type="protein sequence ID" value="GGH16844.1"/>
    <property type="molecule type" value="Genomic_DNA"/>
</dbReference>
<reference evidence="1" key="1">
    <citation type="journal article" date="2014" name="Int. J. Syst. Evol. Microbiol.">
        <title>Complete genome sequence of Corynebacterium casei LMG S-19264T (=DSM 44701T), isolated from a smear-ripened cheese.</title>
        <authorList>
            <consortium name="US DOE Joint Genome Institute (JGI-PGF)"/>
            <person name="Walter F."/>
            <person name="Albersmeier A."/>
            <person name="Kalinowski J."/>
            <person name="Ruckert C."/>
        </authorList>
    </citation>
    <scope>NUCLEOTIDE SEQUENCE</scope>
    <source>
        <strain evidence="1">CGMCC 1.12214</strain>
    </source>
</reference>
<protein>
    <submittedName>
        <fullName evidence="1">Catalase</fullName>
    </submittedName>
</protein>
<name>A0A917I6K5_9HYPH</name>
<sequence>MSDTRSPLRFEPSFEQVDAEKEARVAAEIAETMVGISRKTFKDGGHGLRSVHAKSHALVRGRIEILGGLPAPYAQWLFSKPGSYPVVMRFSSIPGDILPDSISTPRGLSLKILGAPGPRLPGATGDDQDFVLVNGPAFKAPTPEAFLSSLKLLAATTDRVEPLKRAVAAVAGGAERVLEAFGGESALLKTMGGEPQTNPAGETYHSQTPLLWGDYIAKVSAAPASPNLQALSGKPVDIGDDKDGLRSAMLALFAREGGTWELRAQLCTDLEAMPIEDASVVWPEGESAHVAVARITVEPQESWSPALAREIDDGMAFSPWHGLAAHRPLGAVNRARRVAYPRSAAFRFEKNSVDPAMTGDAPA</sequence>
<dbReference type="GO" id="GO:0020037">
    <property type="term" value="F:heme binding"/>
    <property type="evidence" value="ECO:0007669"/>
    <property type="project" value="InterPro"/>
</dbReference>
<organism evidence="1 2">
    <name type="scientific">Alsobacter metallidurans</name>
    <dbReference type="NCBI Taxonomy" id="340221"/>
    <lineage>
        <taxon>Bacteria</taxon>
        <taxon>Pseudomonadati</taxon>
        <taxon>Pseudomonadota</taxon>
        <taxon>Alphaproteobacteria</taxon>
        <taxon>Hyphomicrobiales</taxon>
        <taxon>Alsobacteraceae</taxon>
        <taxon>Alsobacter</taxon>
    </lineage>
</organism>
<dbReference type="InterPro" id="IPR020835">
    <property type="entry name" value="Catalase_sf"/>
</dbReference>
<evidence type="ECO:0000313" key="2">
    <source>
        <dbReference type="Proteomes" id="UP000603912"/>
    </source>
</evidence>
<evidence type="ECO:0000313" key="1">
    <source>
        <dbReference type="EMBL" id="GGH16844.1"/>
    </source>
</evidence>
<dbReference type="Proteomes" id="UP000603912">
    <property type="component" value="Unassembled WGS sequence"/>
</dbReference>
<dbReference type="CDD" id="cd08152">
    <property type="entry name" value="y4iL_like"/>
    <property type="match status" value="1"/>
</dbReference>
<dbReference type="Gene3D" id="2.40.180.10">
    <property type="entry name" value="Catalase core domain"/>
    <property type="match status" value="1"/>
</dbReference>
<comment type="caution">
    <text evidence="1">The sequence shown here is derived from an EMBL/GenBank/DDBJ whole genome shotgun (WGS) entry which is preliminary data.</text>
</comment>
<dbReference type="PANTHER" id="PTHR36195">
    <property type="entry name" value="DOMAIN PROTEIN, PUTATIVE (AFU_ORTHOLOGUE AFUA_5G01990)-RELATED-RELATED"/>
    <property type="match status" value="1"/>
</dbReference>
<accession>A0A917I6K5</accession>